<gene>
    <name evidence="3" type="primary">g11612</name>
    <name evidence="3" type="ORF">VP750_LOCUS10377</name>
</gene>
<dbReference type="PROSITE" id="PS51143">
    <property type="entry name" value="MT_A70"/>
    <property type="match status" value="1"/>
</dbReference>
<feature type="region of interest" description="Disordered" evidence="2">
    <location>
        <begin position="149"/>
        <end position="183"/>
    </location>
</feature>
<evidence type="ECO:0000313" key="3">
    <source>
        <dbReference type="EMBL" id="CAL5228471.1"/>
    </source>
</evidence>
<reference evidence="3 4" key="1">
    <citation type="submission" date="2024-06" db="EMBL/GenBank/DDBJ databases">
        <authorList>
            <person name="Kraege A."/>
            <person name="Thomma B."/>
        </authorList>
    </citation>
    <scope>NUCLEOTIDE SEQUENCE [LARGE SCALE GENOMIC DNA]</scope>
</reference>
<protein>
    <submittedName>
        <fullName evidence="3">G11612 protein</fullName>
    </submittedName>
</protein>
<feature type="region of interest" description="Disordered" evidence="2">
    <location>
        <begin position="1"/>
        <end position="23"/>
    </location>
</feature>
<name>A0ABP1G8B8_9CHLO</name>
<accession>A0ABP1G8B8</accession>
<feature type="region of interest" description="Disordered" evidence="2">
    <location>
        <begin position="55"/>
        <end position="79"/>
    </location>
</feature>
<evidence type="ECO:0000256" key="1">
    <source>
        <dbReference type="PROSITE-ProRule" id="PRU00489"/>
    </source>
</evidence>
<keyword evidence="4" id="KW-1185">Reference proteome</keyword>
<dbReference type="PANTHER" id="PTHR12829:SF8">
    <property type="entry name" value="CHROMOSOME UNDETERMINED SCAFFOLD_82, WHOLE GENOME SHOTGUN SEQUENCE"/>
    <property type="match status" value="1"/>
</dbReference>
<evidence type="ECO:0000313" key="4">
    <source>
        <dbReference type="Proteomes" id="UP001497392"/>
    </source>
</evidence>
<dbReference type="InterPro" id="IPR007757">
    <property type="entry name" value="MT-A70-like"/>
</dbReference>
<dbReference type="Pfam" id="PF05063">
    <property type="entry name" value="MT-A70"/>
    <property type="match status" value="1"/>
</dbReference>
<dbReference type="Proteomes" id="UP001497392">
    <property type="component" value="Unassembled WGS sequence"/>
</dbReference>
<dbReference type="PANTHER" id="PTHR12829">
    <property type="entry name" value="N6-ADENOSINE-METHYLTRANSFERASE"/>
    <property type="match status" value="1"/>
</dbReference>
<organism evidence="3 4">
    <name type="scientific">Coccomyxa viridis</name>
    <dbReference type="NCBI Taxonomy" id="1274662"/>
    <lineage>
        <taxon>Eukaryota</taxon>
        <taxon>Viridiplantae</taxon>
        <taxon>Chlorophyta</taxon>
        <taxon>core chlorophytes</taxon>
        <taxon>Trebouxiophyceae</taxon>
        <taxon>Trebouxiophyceae incertae sedis</taxon>
        <taxon>Coccomyxaceae</taxon>
        <taxon>Coccomyxa</taxon>
    </lineage>
</organism>
<proteinExistence type="inferred from homology"/>
<comment type="caution">
    <text evidence="3">The sequence shown here is derived from an EMBL/GenBank/DDBJ whole genome shotgun (WGS) entry which is preliminary data.</text>
</comment>
<sequence>MADQEDGRRLRRRRAGNNAAMPSAVHYVGYVEEDETPEMIMKKFEELEKVMAHSEGPANAAGPAPQEQTAQPDAPGEQLHKGAGLTEAQLMEVFKQTSIFNVRSALANNHALMSAREVDEANERWMDSEELSEDEDLWAEMREFWSDGEELEGLRKAPARRARKEPRRQRGPNQPRTGGLGHSKLRHQIVTHYNAVTQALIRRRVRVVDEDALYRIMVPQPLPLSWGRTVQPYDPSISLLSRVKGTEQSGQSMPGEDCDQDADASSNECSTSYHHAQDISRADFKAIGTAFQAVLINQGWECKSAEGKAVAARLAKVPMTQLCPIGFIFIWVDKTLIAEVVNLMDNWGFSYVENLTWVHMAPNNTVVAAPSLYARRSHLSLFIFRKSGEGKDIELRHQRNPDVLFDSVRQEEGQALGVPEEAFYAIETLLPTGKGRFLELWAPYKARRPGWVHVSEAANTEL</sequence>
<evidence type="ECO:0000256" key="2">
    <source>
        <dbReference type="SAM" id="MobiDB-lite"/>
    </source>
</evidence>
<feature type="compositionally biased region" description="Basic residues" evidence="2">
    <location>
        <begin position="157"/>
        <end position="170"/>
    </location>
</feature>
<feature type="region of interest" description="Disordered" evidence="2">
    <location>
        <begin position="244"/>
        <end position="269"/>
    </location>
</feature>
<dbReference type="EMBL" id="CAXHTA020000018">
    <property type="protein sequence ID" value="CAL5228471.1"/>
    <property type="molecule type" value="Genomic_DNA"/>
</dbReference>
<comment type="similarity">
    <text evidence="1">Belongs to the MT-A70-like family.</text>
</comment>